<dbReference type="EMBL" id="FNBE01000024">
    <property type="protein sequence ID" value="SDH51057.1"/>
    <property type="molecule type" value="Genomic_DNA"/>
</dbReference>
<evidence type="ECO:0000259" key="1">
    <source>
        <dbReference type="Pfam" id="PF09084"/>
    </source>
</evidence>
<keyword evidence="3" id="KW-1185">Reference proteome</keyword>
<name>A0A1G8CZM5_PSEOR</name>
<dbReference type="RefSeq" id="WP_093089594.1">
    <property type="nucleotide sequence ID" value="NZ_FNBE01000024.1"/>
</dbReference>
<dbReference type="Proteomes" id="UP000198967">
    <property type="component" value="Unassembled WGS sequence"/>
</dbReference>
<accession>A0A1G8CZM5</accession>
<organism evidence="2 3">
    <name type="scientific">Pseudonocardia oroxyli</name>
    <dbReference type="NCBI Taxonomy" id="366584"/>
    <lineage>
        <taxon>Bacteria</taxon>
        <taxon>Bacillati</taxon>
        <taxon>Actinomycetota</taxon>
        <taxon>Actinomycetes</taxon>
        <taxon>Pseudonocardiales</taxon>
        <taxon>Pseudonocardiaceae</taxon>
        <taxon>Pseudonocardia</taxon>
    </lineage>
</organism>
<dbReference type="STRING" id="366584.SAMN05216377_12418"/>
<dbReference type="SUPFAM" id="SSF53850">
    <property type="entry name" value="Periplasmic binding protein-like II"/>
    <property type="match status" value="1"/>
</dbReference>
<evidence type="ECO:0000313" key="2">
    <source>
        <dbReference type="EMBL" id="SDH51057.1"/>
    </source>
</evidence>
<dbReference type="Gene3D" id="3.40.190.10">
    <property type="entry name" value="Periplasmic binding protein-like II"/>
    <property type="match status" value="2"/>
</dbReference>
<evidence type="ECO:0000313" key="3">
    <source>
        <dbReference type="Proteomes" id="UP000198967"/>
    </source>
</evidence>
<dbReference type="PROSITE" id="PS51257">
    <property type="entry name" value="PROKAR_LIPOPROTEIN"/>
    <property type="match status" value="1"/>
</dbReference>
<gene>
    <name evidence="2" type="ORF">SAMN05216377_12418</name>
</gene>
<proteinExistence type="predicted"/>
<feature type="domain" description="SsuA/THI5-like" evidence="1">
    <location>
        <begin position="57"/>
        <end position="266"/>
    </location>
</feature>
<dbReference type="OrthoDB" id="7808807at2"/>
<reference evidence="2 3" key="1">
    <citation type="submission" date="2016-10" db="EMBL/GenBank/DDBJ databases">
        <authorList>
            <person name="de Groot N.N."/>
        </authorList>
    </citation>
    <scope>NUCLEOTIDE SEQUENCE [LARGE SCALE GENOMIC DNA]</scope>
    <source>
        <strain evidence="2 3">CGMCC 4.3143</strain>
    </source>
</reference>
<dbReference type="InterPro" id="IPR015168">
    <property type="entry name" value="SsuA/THI5"/>
</dbReference>
<dbReference type="Pfam" id="PF09084">
    <property type="entry name" value="NMT1"/>
    <property type="match status" value="1"/>
</dbReference>
<dbReference type="AlphaFoldDB" id="A0A1G8CZM5"/>
<protein>
    <submittedName>
        <fullName evidence="2">NitT/TauT family transport system substrate-binding protein</fullName>
    </submittedName>
</protein>
<sequence length="362" mass="37671">MRMIHRSGPRPSGLFGRIGAVAAGILAVSLVAACSSGDTGGEQATVGVGISGAVSDAPFYLADALGYFSEEQIKVDLTNFASASDMIAPLGTGDLQVGASGATAALYNAIDRGVQVRIVADKGRIQDQASYMAILVAKSLYDSGQVTKPADLAGRPVADYAESSSTSAFLNAGLAQAGLTLQDVNRTYLTGSQHMAALENGSVAASVTTEPFVTAALNSGAAVRLPESDSMYPEQQTSVVLYGERFAAEQPEVADRFMRAYLRGVRAYNDAIGPDGKLSGPNAPKVIEVLAERTQVPADTLRAIVVNGVDPSGEPNSASLQKDLDFFRQGGWLTNPAMNLQDSLDLSFVQRAAQGLGPYTKG</sequence>
<dbReference type="PANTHER" id="PTHR30024">
    <property type="entry name" value="ALIPHATIC SULFONATES-BINDING PROTEIN-RELATED"/>
    <property type="match status" value="1"/>
</dbReference>